<evidence type="ECO:0000313" key="3">
    <source>
        <dbReference type="Proteomes" id="UP000546464"/>
    </source>
</evidence>
<accession>A0A842H9D7</accession>
<gene>
    <name evidence="2" type="ORF">H5P28_00495</name>
</gene>
<name>A0A842H9D7_9BACT</name>
<dbReference type="RefSeq" id="WP_185673765.1">
    <property type="nucleotide sequence ID" value="NZ_JACHVB010000005.1"/>
</dbReference>
<reference evidence="2 3" key="1">
    <citation type="submission" date="2020-07" db="EMBL/GenBank/DDBJ databases">
        <authorList>
            <person name="Feng X."/>
        </authorList>
    </citation>
    <scope>NUCLEOTIDE SEQUENCE [LARGE SCALE GENOMIC DNA]</scope>
    <source>
        <strain evidence="2 3">JCM31066</strain>
    </source>
</reference>
<dbReference type="EMBL" id="JACHVB010000005">
    <property type="protein sequence ID" value="MBC2592729.1"/>
    <property type="molecule type" value="Genomic_DNA"/>
</dbReference>
<keyword evidence="3" id="KW-1185">Reference proteome</keyword>
<organism evidence="2 3">
    <name type="scientific">Ruficoccus amylovorans</name>
    <dbReference type="NCBI Taxonomy" id="1804625"/>
    <lineage>
        <taxon>Bacteria</taxon>
        <taxon>Pseudomonadati</taxon>
        <taxon>Verrucomicrobiota</taxon>
        <taxon>Opitutia</taxon>
        <taxon>Puniceicoccales</taxon>
        <taxon>Cerasicoccaceae</taxon>
        <taxon>Ruficoccus</taxon>
    </lineage>
</organism>
<keyword evidence="1" id="KW-0732">Signal</keyword>
<dbReference type="AlphaFoldDB" id="A0A842H9D7"/>
<evidence type="ECO:0000313" key="2">
    <source>
        <dbReference type="EMBL" id="MBC2592729.1"/>
    </source>
</evidence>
<proteinExistence type="predicted"/>
<dbReference type="Proteomes" id="UP000546464">
    <property type="component" value="Unassembled WGS sequence"/>
</dbReference>
<evidence type="ECO:0000256" key="1">
    <source>
        <dbReference type="SAM" id="SignalP"/>
    </source>
</evidence>
<feature type="chain" id="PRO_5032896687" evidence="1">
    <location>
        <begin position="24"/>
        <end position="383"/>
    </location>
</feature>
<protein>
    <submittedName>
        <fullName evidence="2">Uncharacterized protein</fullName>
    </submittedName>
</protein>
<comment type="caution">
    <text evidence="2">The sequence shown here is derived from an EMBL/GenBank/DDBJ whole genome shotgun (WGS) entry which is preliminary data.</text>
</comment>
<sequence length="383" mass="42013">MKHASKLLAAFSLLSVAALPSQADTAYTDPVMAASTSLGEGMHSIGIVALNPIEATGVISAINTYAAEGYTYSVLDVTNVPSDWATYDYDNEGWVVKYNKIYDSTGAVFQDVPMYYLEVTSGDKQGQILDVIATGADSGTNTLTVGEDLSGMDEFIGASFAIREKHTLANVFGASNEKVGLTGGTNFTKADLVYVQVDDYLDIFFYQDWPDEYNNDGWRQIRKSTVDMANLCIDPDFGIMIYRREGGAPVNMVTTGDVKLGTARTTFLQGLNPINMKFPVGMTLGTSGLYDPVNPVLQSGTNFTKADLVYVFSPELDAFDIYFYQDWPDEYDNDGWRQIRKSSISQDDLSIPSGAMIIIYRRSSEPTEWTLPQPFALDGDESA</sequence>
<feature type="signal peptide" evidence="1">
    <location>
        <begin position="1"/>
        <end position="23"/>
    </location>
</feature>